<evidence type="ECO:0000256" key="2">
    <source>
        <dbReference type="ARBA" id="ARBA00022723"/>
    </source>
</evidence>
<evidence type="ECO:0000313" key="7">
    <source>
        <dbReference type="EMBL" id="RJF96140.1"/>
    </source>
</evidence>
<dbReference type="RefSeq" id="WP_119771287.1">
    <property type="nucleotide sequence ID" value="NZ_QYUO01000002.1"/>
</dbReference>
<dbReference type="Gene3D" id="3.60.130.10">
    <property type="entry name" value="Clavaminate synthase-like"/>
    <property type="match status" value="1"/>
</dbReference>
<dbReference type="PANTHER" id="PTHR30468">
    <property type="entry name" value="ALPHA-KETOGLUTARATE-DEPENDENT SULFONATE DIOXYGENASE"/>
    <property type="match status" value="1"/>
</dbReference>
<keyword evidence="2" id="KW-0479">Metal-binding</keyword>
<evidence type="ECO:0000256" key="4">
    <source>
        <dbReference type="ARBA" id="ARBA00023002"/>
    </source>
</evidence>
<dbReference type="Pfam" id="PF02668">
    <property type="entry name" value="TauD"/>
    <property type="match status" value="1"/>
</dbReference>
<keyword evidence="3 7" id="KW-0223">Dioxygenase</keyword>
<evidence type="ECO:0000256" key="1">
    <source>
        <dbReference type="ARBA" id="ARBA00005896"/>
    </source>
</evidence>
<dbReference type="InterPro" id="IPR003819">
    <property type="entry name" value="TauD/TfdA-like"/>
</dbReference>
<dbReference type="EMBL" id="QYUO01000002">
    <property type="protein sequence ID" value="RJF96140.1"/>
    <property type="molecule type" value="Genomic_DNA"/>
</dbReference>
<evidence type="ECO:0000256" key="3">
    <source>
        <dbReference type="ARBA" id="ARBA00022964"/>
    </source>
</evidence>
<gene>
    <name evidence="7" type="ORF">D3871_22670</name>
</gene>
<sequence length="306" mass="35029">MHNIDIKSRLAVRRNDATLGAVIKGIDLSKSLHETEILDVLVALGRYGVLRFPAQRLTAAQLKAVAEKFGTVQMPERGSTHRADNVPEVSILSNTIQDGVNTGMANGRGIWHTDVSHREVRGFANLSYALKVPRRNGHALGATNFANMYKAYEDLSEEIKSRIEGATAVHSPEQYYLRRQGYKEVRASLSEVHRKTSQNISQPLVLVHPVSRRKVLYANPGFTTRINGWSEEESTAMLSFLFQHQTRQEYQYTHQWEENDLLIWDNLSTIHRTNTDYQPHEQQVMYRCRVLADRFYSERLLSTYSV</sequence>
<dbReference type="GO" id="GO:0005737">
    <property type="term" value="C:cytoplasm"/>
    <property type="evidence" value="ECO:0007669"/>
    <property type="project" value="TreeGrafter"/>
</dbReference>
<keyword evidence="4" id="KW-0560">Oxidoreductase</keyword>
<accession>A0A3A3G7I0</accession>
<feature type="domain" description="TauD/TfdA-like" evidence="6">
    <location>
        <begin position="19"/>
        <end position="288"/>
    </location>
</feature>
<dbReference type="AlphaFoldDB" id="A0A3A3G7I0"/>
<organism evidence="7 8">
    <name type="scientific">Noviherbaspirillum saxi</name>
    <dbReference type="NCBI Taxonomy" id="2320863"/>
    <lineage>
        <taxon>Bacteria</taxon>
        <taxon>Pseudomonadati</taxon>
        <taxon>Pseudomonadota</taxon>
        <taxon>Betaproteobacteria</taxon>
        <taxon>Burkholderiales</taxon>
        <taxon>Oxalobacteraceae</taxon>
        <taxon>Noviherbaspirillum</taxon>
    </lineage>
</organism>
<evidence type="ECO:0000259" key="6">
    <source>
        <dbReference type="Pfam" id="PF02668"/>
    </source>
</evidence>
<comment type="caution">
    <text evidence="7">The sequence shown here is derived from an EMBL/GenBank/DDBJ whole genome shotgun (WGS) entry which is preliminary data.</text>
</comment>
<keyword evidence="5" id="KW-0408">Iron</keyword>
<dbReference type="GO" id="GO:0046872">
    <property type="term" value="F:metal ion binding"/>
    <property type="evidence" value="ECO:0007669"/>
    <property type="project" value="UniProtKB-KW"/>
</dbReference>
<dbReference type="Proteomes" id="UP000265955">
    <property type="component" value="Unassembled WGS sequence"/>
</dbReference>
<dbReference type="PANTHER" id="PTHR30468:SF1">
    <property type="entry name" value="ALPHA-KETOGLUTARATE-DEPENDENT SULFONATE DIOXYGENASE"/>
    <property type="match status" value="1"/>
</dbReference>
<keyword evidence="8" id="KW-1185">Reference proteome</keyword>
<dbReference type="SUPFAM" id="SSF51197">
    <property type="entry name" value="Clavaminate synthase-like"/>
    <property type="match status" value="1"/>
</dbReference>
<dbReference type="GO" id="GO:0000908">
    <property type="term" value="F:taurine dioxygenase activity"/>
    <property type="evidence" value="ECO:0007669"/>
    <property type="project" value="TreeGrafter"/>
</dbReference>
<dbReference type="GO" id="GO:0006790">
    <property type="term" value="P:sulfur compound metabolic process"/>
    <property type="evidence" value="ECO:0007669"/>
    <property type="project" value="TreeGrafter"/>
</dbReference>
<protein>
    <submittedName>
        <fullName evidence="7">TauD/TfdA family dioxygenase</fullName>
    </submittedName>
</protein>
<evidence type="ECO:0000313" key="8">
    <source>
        <dbReference type="Proteomes" id="UP000265955"/>
    </source>
</evidence>
<comment type="similarity">
    <text evidence="1">Belongs to the TfdA dioxygenase family.</text>
</comment>
<proteinExistence type="inferred from homology"/>
<name>A0A3A3G7I0_9BURK</name>
<dbReference type="OrthoDB" id="581608at2"/>
<evidence type="ECO:0000256" key="5">
    <source>
        <dbReference type="ARBA" id="ARBA00023004"/>
    </source>
</evidence>
<reference evidence="8" key="1">
    <citation type="submission" date="2018-09" db="EMBL/GenBank/DDBJ databases">
        <authorList>
            <person name="Zhu H."/>
        </authorList>
    </citation>
    <scope>NUCLEOTIDE SEQUENCE [LARGE SCALE GENOMIC DNA]</scope>
    <source>
        <strain evidence="8">K1R23-30</strain>
    </source>
</reference>
<dbReference type="InterPro" id="IPR051323">
    <property type="entry name" value="AtsK-like"/>
</dbReference>
<dbReference type="InterPro" id="IPR042098">
    <property type="entry name" value="TauD-like_sf"/>
</dbReference>